<evidence type="ECO:0000313" key="2">
    <source>
        <dbReference type="EMBL" id="MFA9462633.1"/>
    </source>
</evidence>
<organism evidence="2 3">
    <name type="scientific">Thiohalorhabdus methylotrophus</name>
    <dbReference type="NCBI Taxonomy" id="3242694"/>
    <lineage>
        <taxon>Bacteria</taxon>
        <taxon>Pseudomonadati</taxon>
        <taxon>Pseudomonadota</taxon>
        <taxon>Gammaproteobacteria</taxon>
        <taxon>Thiohalorhabdales</taxon>
        <taxon>Thiohalorhabdaceae</taxon>
        <taxon>Thiohalorhabdus</taxon>
    </lineage>
</organism>
<dbReference type="InterPro" id="IPR001584">
    <property type="entry name" value="Integrase_cat-core"/>
</dbReference>
<dbReference type="SUPFAM" id="SSF53098">
    <property type="entry name" value="Ribonuclease H-like"/>
    <property type="match status" value="1"/>
</dbReference>
<reference evidence="2 3" key="1">
    <citation type="submission" date="2024-08" db="EMBL/GenBank/DDBJ databases">
        <title>Whole-genome sequencing of halo(alkali)philic microorganisms from hypersaline lakes.</title>
        <authorList>
            <person name="Sorokin D.Y."/>
            <person name="Merkel A.Y."/>
            <person name="Messina E."/>
            <person name="Yakimov M."/>
        </authorList>
    </citation>
    <scope>NUCLEOTIDE SEQUENCE [LARGE SCALE GENOMIC DNA]</scope>
    <source>
        <strain evidence="2 3">Cl-TMA</strain>
    </source>
</reference>
<sequence>MQIHERPTAASVLKQLRRWLSDYNRHHPHRALGMRSPRAFRGAQLM</sequence>
<accession>A0ABV4TZE0</accession>
<evidence type="ECO:0000259" key="1">
    <source>
        <dbReference type="Pfam" id="PF13683"/>
    </source>
</evidence>
<proteinExistence type="predicted"/>
<dbReference type="Pfam" id="PF13683">
    <property type="entry name" value="rve_3"/>
    <property type="match status" value="1"/>
</dbReference>
<gene>
    <name evidence="2" type="ORF">ACERLL_17705</name>
</gene>
<dbReference type="Proteomes" id="UP001575181">
    <property type="component" value="Unassembled WGS sequence"/>
</dbReference>
<dbReference type="RefSeq" id="WP_373657421.1">
    <property type="nucleotide sequence ID" value="NZ_JBGUAW010000030.1"/>
</dbReference>
<protein>
    <submittedName>
        <fullName evidence="2">Integrase core domain-containing protein</fullName>
    </submittedName>
</protein>
<evidence type="ECO:0000313" key="3">
    <source>
        <dbReference type="Proteomes" id="UP001575181"/>
    </source>
</evidence>
<dbReference type="EMBL" id="JBGUAW010000030">
    <property type="protein sequence ID" value="MFA9462633.1"/>
    <property type="molecule type" value="Genomic_DNA"/>
</dbReference>
<feature type="domain" description="Integrase catalytic" evidence="1">
    <location>
        <begin position="5"/>
        <end position="37"/>
    </location>
</feature>
<dbReference type="InterPro" id="IPR012337">
    <property type="entry name" value="RNaseH-like_sf"/>
</dbReference>
<keyword evidence="3" id="KW-1185">Reference proteome</keyword>
<name>A0ABV4TZE0_9GAMM</name>
<comment type="caution">
    <text evidence="2">The sequence shown here is derived from an EMBL/GenBank/DDBJ whole genome shotgun (WGS) entry which is preliminary data.</text>
</comment>